<feature type="transmembrane region" description="Helical" evidence="1">
    <location>
        <begin position="321"/>
        <end position="341"/>
    </location>
</feature>
<protein>
    <submittedName>
        <fullName evidence="2">Uncharacterized protein</fullName>
    </submittedName>
</protein>
<keyword evidence="1" id="KW-0812">Transmembrane</keyword>
<accession>A0A942YDV2</accession>
<reference evidence="2" key="1">
    <citation type="submission" date="2021-05" db="EMBL/GenBank/DDBJ databases">
        <title>Novel Bacillus species.</title>
        <authorList>
            <person name="Liu G."/>
        </authorList>
    </citation>
    <scope>NUCLEOTIDE SEQUENCE</scope>
    <source>
        <strain evidence="2">FJAT-50051</strain>
    </source>
</reference>
<keyword evidence="1" id="KW-1133">Transmembrane helix</keyword>
<dbReference type="AlphaFoldDB" id="A0A942YDV2"/>
<feature type="transmembrane region" description="Helical" evidence="1">
    <location>
        <begin position="73"/>
        <end position="93"/>
    </location>
</feature>
<proteinExistence type="predicted"/>
<dbReference type="EMBL" id="JAGYPE010000008">
    <property type="protein sequence ID" value="MBS4187028.1"/>
    <property type="molecule type" value="Genomic_DNA"/>
</dbReference>
<feature type="transmembrane region" description="Helical" evidence="1">
    <location>
        <begin position="99"/>
        <end position="115"/>
    </location>
</feature>
<keyword evidence="1" id="KW-0472">Membrane</keyword>
<organism evidence="2">
    <name type="scientific">Neobacillus citreus</name>
    <dbReference type="NCBI Taxonomy" id="2833578"/>
    <lineage>
        <taxon>Bacteria</taxon>
        <taxon>Bacillati</taxon>
        <taxon>Bacillota</taxon>
        <taxon>Bacilli</taxon>
        <taxon>Bacillales</taxon>
        <taxon>Bacillaceae</taxon>
        <taxon>Neobacillus</taxon>
    </lineage>
</organism>
<feature type="transmembrane region" description="Helical" evidence="1">
    <location>
        <begin position="279"/>
        <end position="301"/>
    </location>
</feature>
<feature type="transmembrane region" description="Helical" evidence="1">
    <location>
        <begin position="151"/>
        <end position="175"/>
    </location>
</feature>
<gene>
    <name evidence="2" type="ORF">KHB02_37280</name>
</gene>
<evidence type="ECO:0000256" key="1">
    <source>
        <dbReference type="SAM" id="Phobius"/>
    </source>
</evidence>
<feature type="transmembrane region" description="Helical" evidence="1">
    <location>
        <begin position="361"/>
        <end position="382"/>
    </location>
</feature>
<comment type="caution">
    <text evidence="2">The sequence shown here is derived from an EMBL/GenBank/DDBJ whole genome shotgun (WGS) entry which is preliminary data.</text>
</comment>
<name>A0A942YDV2_9BACI</name>
<feature type="transmembrane region" description="Helical" evidence="1">
    <location>
        <begin position="252"/>
        <end position="272"/>
    </location>
</feature>
<evidence type="ECO:0000313" key="2">
    <source>
        <dbReference type="EMBL" id="MBS4187028.1"/>
    </source>
</evidence>
<sequence>MIGVLATAAAWYRLGPVTRSTVWAEDGGVFLRERLALGPWDLLQPYAGYLHLVPRLVVDLAAALPVDRYAHVVSAVSCAVVGTVAALVFVLARDVVRPVAVRVLLAAVPVLLPLAPYEISGNAANLHWYLLFLAPWLYVARPRSWWSAGPLAVVTALVVLSEPQTVLFLPLLPLAWFPRRRDGTARLALPVTVVALLGSAAQAVTALVTERISRPGSPAPSDVLAGYLLQPVAGAWDPDVGAAVGAVLDHGWAVLLVPAAALLVLLAAAVVVGPLRARWMVVALAGASIAVWTAALVANGSAGQPWSTPSPAMTGLPPQRYAAAAGMLLLGSVVVAAGALVDGARWSLRGARRSPRWARVAGALAGGCLVLLVVLAGVRAAGPQETRRSDGPVWAAQIPAAVAACRADPTLVEVDVRTAPWSAQVPCTMLVGLP</sequence>
<feature type="transmembrane region" description="Helical" evidence="1">
    <location>
        <begin position="187"/>
        <end position="208"/>
    </location>
</feature>